<comment type="caution">
    <text evidence="1">The sequence shown here is derived from an EMBL/GenBank/DDBJ whole genome shotgun (WGS) entry which is preliminary data.</text>
</comment>
<organism evidence="1 2">
    <name type="scientific">Vespula maculifrons</name>
    <name type="common">Eastern yellow jacket</name>
    <name type="synonym">Wasp</name>
    <dbReference type="NCBI Taxonomy" id="7453"/>
    <lineage>
        <taxon>Eukaryota</taxon>
        <taxon>Metazoa</taxon>
        <taxon>Ecdysozoa</taxon>
        <taxon>Arthropoda</taxon>
        <taxon>Hexapoda</taxon>
        <taxon>Insecta</taxon>
        <taxon>Pterygota</taxon>
        <taxon>Neoptera</taxon>
        <taxon>Endopterygota</taxon>
        <taxon>Hymenoptera</taxon>
        <taxon>Apocrita</taxon>
        <taxon>Aculeata</taxon>
        <taxon>Vespoidea</taxon>
        <taxon>Vespidae</taxon>
        <taxon>Vespinae</taxon>
        <taxon>Vespula</taxon>
    </lineage>
</organism>
<proteinExistence type="predicted"/>
<evidence type="ECO:0000313" key="1">
    <source>
        <dbReference type="EMBL" id="KAL2750264.1"/>
    </source>
</evidence>
<dbReference type="EMBL" id="JAYRBN010000020">
    <property type="protein sequence ID" value="KAL2750264.1"/>
    <property type="molecule type" value="Genomic_DNA"/>
</dbReference>
<dbReference type="Proteomes" id="UP001607303">
    <property type="component" value="Unassembled WGS sequence"/>
</dbReference>
<evidence type="ECO:0000313" key="2">
    <source>
        <dbReference type="Proteomes" id="UP001607303"/>
    </source>
</evidence>
<reference evidence="1 2" key="1">
    <citation type="journal article" date="2024" name="Ann. Entomol. Soc. Am.">
        <title>Genomic analyses of the southern and eastern yellowjacket wasps (Hymenoptera: Vespidae) reveal evolutionary signatures of social life.</title>
        <authorList>
            <person name="Catto M.A."/>
            <person name="Caine P.B."/>
            <person name="Orr S.E."/>
            <person name="Hunt B.G."/>
            <person name="Goodisman M.A.D."/>
        </authorList>
    </citation>
    <scope>NUCLEOTIDE SEQUENCE [LARGE SCALE GENOMIC DNA]</scope>
    <source>
        <strain evidence="1">232</strain>
        <tissue evidence="1">Head and thorax</tissue>
    </source>
</reference>
<protein>
    <submittedName>
        <fullName evidence="1">Uncharacterized protein</fullName>
    </submittedName>
</protein>
<accession>A0ABD2CYP7</accession>
<keyword evidence="2" id="KW-1185">Reference proteome</keyword>
<sequence>MDLKLPKVLNLKFSAVESEDNQGLLFDAMISNHSNERGMNIVWLRTAKKLYVIPSVGVELAIREQVTGAVAIVLQYCKGVQLTYI</sequence>
<gene>
    <name evidence="1" type="ORF">V1477_001507</name>
</gene>
<dbReference type="AlphaFoldDB" id="A0ABD2CYP7"/>
<name>A0ABD2CYP7_VESMC</name>